<proteinExistence type="predicted"/>
<dbReference type="Proteomes" id="UP000198915">
    <property type="component" value="Unassembled WGS sequence"/>
</dbReference>
<protein>
    <submittedName>
        <fullName evidence="1">Sporulation lipoprotein, YhcN/YlaJ family</fullName>
    </submittedName>
</protein>
<sequence length="114" mass="12681">MNTDNRIQIANQAAEKIAKVNGVRQANVLVTQRNAYVAAVVNTNQGKLTPELEGQIAKQVRATDPNIQNVYVSTNPEFVDRINTYVTDVGQGKPVAGFFEEFNTMVQRMFPTPR</sequence>
<name>A0A1I3ZFX9_9BACL</name>
<dbReference type="EMBL" id="FORT01000013">
    <property type="protein sequence ID" value="SFK42955.1"/>
    <property type="molecule type" value="Genomic_DNA"/>
</dbReference>
<dbReference type="InterPro" id="IPR014247">
    <property type="entry name" value="Spore_lipoprot_YhcN/YlaJ"/>
</dbReference>
<keyword evidence="1" id="KW-0449">Lipoprotein</keyword>
<dbReference type="AlphaFoldDB" id="A0A1I3ZFX9"/>
<keyword evidence="2" id="KW-1185">Reference proteome</keyword>
<organism evidence="1 2">
    <name type="scientific">Brevibacillus centrosporus</name>
    <dbReference type="NCBI Taxonomy" id="54910"/>
    <lineage>
        <taxon>Bacteria</taxon>
        <taxon>Bacillati</taxon>
        <taxon>Bacillota</taxon>
        <taxon>Bacilli</taxon>
        <taxon>Bacillales</taxon>
        <taxon>Paenibacillaceae</taxon>
        <taxon>Brevibacillus</taxon>
    </lineage>
</organism>
<accession>A0A1I3ZFX9</accession>
<dbReference type="Pfam" id="PF09580">
    <property type="entry name" value="Spore_YhcN_YlaJ"/>
    <property type="match status" value="1"/>
</dbReference>
<evidence type="ECO:0000313" key="1">
    <source>
        <dbReference type="EMBL" id="SFK42955.1"/>
    </source>
</evidence>
<dbReference type="InterPro" id="IPR019076">
    <property type="entry name" value="Spore_lipoprot_YhcN/YlaJ-like"/>
</dbReference>
<dbReference type="GO" id="GO:0030435">
    <property type="term" value="P:sporulation resulting in formation of a cellular spore"/>
    <property type="evidence" value="ECO:0007669"/>
    <property type="project" value="InterPro"/>
</dbReference>
<reference evidence="2" key="1">
    <citation type="submission" date="2016-10" db="EMBL/GenBank/DDBJ databases">
        <authorList>
            <person name="Varghese N."/>
            <person name="Submissions S."/>
        </authorList>
    </citation>
    <scope>NUCLEOTIDE SEQUENCE [LARGE SCALE GENOMIC DNA]</scope>
    <source>
        <strain evidence="2">OK042</strain>
    </source>
</reference>
<dbReference type="NCBIfam" id="TIGR02898">
    <property type="entry name" value="spore_YhcN_YlaJ"/>
    <property type="match status" value="1"/>
</dbReference>
<evidence type="ECO:0000313" key="2">
    <source>
        <dbReference type="Proteomes" id="UP000198915"/>
    </source>
</evidence>
<gene>
    <name evidence="1" type="ORF">SAMN05518846_11369</name>
</gene>
<dbReference type="STRING" id="1884381.SAMN05518846_11369"/>